<name>A0A9W9V224_9EURO</name>
<sequence length="462" mass="51422">MQRAHAHEVIDGLAVRSQSLLHRAHEYLLLPPVAETSIPMNRVPGGEGDVEAEARAASPGSRRSARWRCTPDAPIIDGIIPIPTDVVVQEYVRGWDYSVMVIEVGGFPVPLAPERYTYPQGFQPYDDFLTFGIKFHAETKVTPIDFEENPVLFHRLQAVAVEAFYANEMQGQSWCNVDIRVPPPGEGEPIAIEVNPMPAVFLPPPQDWEDVSVRKCFPGDHRALVDTLIATHLMGRRTREQAQQRVAEVYDHVSNNYDDNVAKMTRMGDIYDEVLATVDLGYGTILDLGAGTGLFGRALLQKLQLTPPSELSSSISTTPSSSHNELAPVRPFSLTAIEMSQGMELLCSLDLPKPDHIVSMSALYFLPPVEFSLVMVRAFQLAQKSVTVCIDETPENYEAKLIEIGPPHSYMIGYNHLEQMEKTFCTSAPPGWSLTKKFERSAWYSPVTGIEVYATVFCFERA</sequence>
<protein>
    <recommendedName>
        <fullName evidence="3">ATP-grasp domain-containing protein</fullName>
    </recommendedName>
</protein>
<dbReference type="AlphaFoldDB" id="A0A9W9V224"/>
<dbReference type="GO" id="GO:0008716">
    <property type="term" value="F:D-alanine-D-alanine ligase activity"/>
    <property type="evidence" value="ECO:0007669"/>
    <property type="project" value="TreeGrafter"/>
</dbReference>
<evidence type="ECO:0000313" key="2">
    <source>
        <dbReference type="Proteomes" id="UP001147782"/>
    </source>
</evidence>
<dbReference type="InterPro" id="IPR029063">
    <property type="entry name" value="SAM-dependent_MTases_sf"/>
</dbReference>
<dbReference type="RefSeq" id="XP_056551252.1">
    <property type="nucleotide sequence ID" value="XM_056702252.1"/>
</dbReference>
<reference evidence="1" key="2">
    <citation type="journal article" date="2023" name="IMA Fungus">
        <title>Comparative genomic study of the Penicillium genus elucidates a diverse pangenome and 15 lateral gene transfer events.</title>
        <authorList>
            <person name="Petersen C."/>
            <person name="Sorensen T."/>
            <person name="Nielsen M.R."/>
            <person name="Sondergaard T.E."/>
            <person name="Sorensen J.L."/>
            <person name="Fitzpatrick D.A."/>
            <person name="Frisvad J.C."/>
            <person name="Nielsen K.L."/>
        </authorList>
    </citation>
    <scope>NUCLEOTIDE SEQUENCE</scope>
    <source>
        <strain evidence="1">IBT 29864</strain>
    </source>
</reference>
<dbReference type="Gene3D" id="3.30.470.20">
    <property type="entry name" value="ATP-grasp fold, B domain"/>
    <property type="match status" value="1"/>
</dbReference>
<dbReference type="Gene3D" id="3.40.50.150">
    <property type="entry name" value="Vaccinia Virus protein VP39"/>
    <property type="match status" value="1"/>
</dbReference>
<dbReference type="Proteomes" id="UP001147782">
    <property type="component" value="Unassembled WGS sequence"/>
</dbReference>
<reference evidence="1" key="1">
    <citation type="submission" date="2022-11" db="EMBL/GenBank/DDBJ databases">
        <authorList>
            <person name="Petersen C."/>
        </authorList>
    </citation>
    <scope>NUCLEOTIDE SEQUENCE</scope>
    <source>
        <strain evidence="1">IBT 29864</strain>
    </source>
</reference>
<organism evidence="1 2">
    <name type="scientific">Penicillium cataractarum</name>
    <dbReference type="NCBI Taxonomy" id="2100454"/>
    <lineage>
        <taxon>Eukaryota</taxon>
        <taxon>Fungi</taxon>
        <taxon>Dikarya</taxon>
        <taxon>Ascomycota</taxon>
        <taxon>Pezizomycotina</taxon>
        <taxon>Eurotiomycetes</taxon>
        <taxon>Eurotiomycetidae</taxon>
        <taxon>Eurotiales</taxon>
        <taxon>Aspergillaceae</taxon>
        <taxon>Penicillium</taxon>
    </lineage>
</organism>
<comment type="caution">
    <text evidence="1">The sequence shown here is derived from an EMBL/GenBank/DDBJ whole genome shotgun (WGS) entry which is preliminary data.</text>
</comment>
<keyword evidence="2" id="KW-1185">Reference proteome</keyword>
<proteinExistence type="predicted"/>
<accession>A0A9W9V224</accession>
<gene>
    <name evidence="1" type="ORF">N7496_009338</name>
</gene>
<dbReference type="EMBL" id="JAPZBS010000008">
    <property type="protein sequence ID" value="KAJ5363625.1"/>
    <property type="molecule type" value="Genomic_DNA"/>
</dbReference>
<dbReference type="OrthoDB" id="4307234at2759"/>
<dbReference type="SUPFAM" id="SSF56059">
    <property type="entry name" value="Glutathione synthetase ATP-binding domain-like"/>
    <property type="match status" value="1"/>
</dbReference>
<evidence type="ECO:0008006" key="3">
    <source>
        <dbReference type="Google" id="ProtNLM"/>
    </source>
</evidence>
<evidence type="ECO:0000313" key="1">
    <source>
        <dbReference type="EMBL" id="KAJ5363625.1"/>
    </source>
</evidence>
<dbReference type="PANTHER" id="PTHR23132:SF23">
    <property type="entry name" value="D-ALANINE--D-ALANINE LIGASE B"/>
    <property type="match status" value="1"/>
</dbReference>
<dbReference type="GeneID" id="81441431"/>
<dbReference type="SUPFAM" id="SSF53335">
    <property type="entry name" value="S-adenosyl-L-methionine-dependent methyltransferases"/>
    <property type="match status" value="1"/>
</dbReference>
<dbReference type="PANTHER" id="PTHR23132">
    <property type="entry name" value="D-ALANINE--D-ALANINE LIGASE"/>
    <property type="match status" value="1"/>
</dbReference>